<dbReference type="AlphaFoldDB" id="A0A4R2JA56"/>
<organism evidence="2 3">
    <name type="scientific">Actinocrispum wychmicini</name>
    <dbReference type="NCBI Taxonomy" id="1213861"/>
    <lineage>
        <taxon>Bacteria</taxon>
        <taxon>Bacillati</taxon>
        <taxon>Actinomycetota</taxon>
        <taxon>Actinomycetes</taxon>
        <taxon>Pseudonocardiales</taxon>
        <taxon>Pseudonocardiaceae</taxon>
        <taxon>Actinocrispum</taxon>
    </lineage>
</organism>
<name>A0A4R2JA56_9PSEU</name>
<feature type="domain" description="VOC" evidence="1">
    <location>
        <begin position="3"/>
        <end position="115"/>
    </location>
</feature>
<accession>A0A4R2JA56</accession>
<dbReference type="RefSeq" id="WP_132123549.1">
    <property type="nucleotide sequence ID" value="NZ_SLWS01000010.1"/>
</dbReference>
<dbReference type="OrthoDB" id="1645442at2"/>
<proteinExistence type="predicted"/>
<dbReference type="PANTHER" id="PTHR35908">
    <property type="entry name" value="HYPOTHETICAL FUSION PROTEIN"/>
    <property type="match status" value="1"/>
</dbReference>
<dbReference type="Proteomes" id="UP000295680">
    <property type="component" value="Unassembled WGS sequence"/>
</dbReference>
<comment type="caution">
    <text evidence="2">The sequence shown here is derived from an EMBL/GenBank/DDBJ whole genome shotgun (WGS) entry which is preliminary data.</text>
</comment>
<dbReference type="InterPro" id="IPR029068">
    <property type="entry name" value="Glyas_Bleomycin-R_OHBP_Dase"/>
</dbReference>
<sequence>MTKLTAFVIDCARPAELAAFYQTATGWSVQSTGDDYAALTNGSVQLAFQQIDGFQAPQWPSGAKQSHVDIEVSDVAVAEKELLALGATKPDFQPGGGDWTVLADPEGHVFCLVPGGE</sequence>
<reference evidence="2 3" key="1">
    <citation type="submission" date="2019-03" db="EMBL/GenBank/DDBJ databases">
        <title>Genomic Encyclopedia of Type Strains, Phase IV (KMG-IV): sequencing the most valuable type-strain genomes for metagenomic binning, comparative biology and taxonomic classification.</title>
        <authorList>
            <person name="Goeker M."/>
        </authorList>
    </citation>
    <scope>NUCLEOTIDE SEQUENCE [LARGE SCALE GENOMIC DNA]</scope>
    <source>
        <strain evidence="2 3">DSM 45934</strain>
    </source>
</reference>
<evidence type="ECO:0000313" key="3">
    <source>
        <dbReference type="Proteomes" id="UP000295680"/>
    </source>
</evidence>
<gene>
    <name evidence="2" type="ORF">EV192_110165</name>
</gene>
<dbReference type="PROSITE" id="PS51819">
    <property type="entry name" value="VOC"/>
    <property type="match status" value="1"/>
</dbReference>
<dbReference type="PANTHER" id="PTHR35908:SF1">
    <property type="entry name" value="CONSERVED PROTEIN"/>
    <property type="match status" value="1"/>
</dbReference>
<dbReference type="Pfam" id="PF18029">
    <property type="entry name" value="Glyoxalase_6"/>
    <property type="match status" value="1"/>
</dbReference>
<evidence type="ECO:0000259" key="1">
    <source>
        <dbReference type="PROSITE" id="PS51819"/>
    </source>
</evidence>
<keyword evidence="3" id="KW-1185">Reference proteome</keyword>
<protein>
    <recommendedName>
        <fullName evidence="1">VOC domain-containing protein</fullName>
    </recommendedName>
</protein>
<dbReference type="InterPro" id="IPR037523">
    <property type="entry name" value="VOC_core"/>
</dbReference>
<dbReference type="Gene3D" id="3.10.180.10">
    <property type="entry name" value="2,3-Dihydroxybiphenyl 1,2-Dioxygenase, domain 1"/>
    <property type="match status" value="1"/>
</dbReference>
<dbReference type="EMBL" id="SLWS01000010">
    <property type="protein sequence ID" value="TCO53576.1"/>
    <property type="molecule type" value="Genomic_DNA"/>
</dbReference>
<dbReference type="InterPro" id="IPR041581">
    <property type="entry name" value="Glyoxalase_6"/>
</dbReference>
<dbReference type="CDD" id="cd06587">
    <property type="entry name" value="VOC"/>
    <property type="match status" value="1"/>
</dbReference>
<dbReference type="SUPFAM" id="SSF54593">
    <property type="entry name" value="Glyoxalase/Bleomycin resistance protein/Dihydroxybiphenyl dioxygenase"/>
    <property type="match status" value="1"/>
</dbReference>
<evidence type="ECO:0000313" key="2">
    <source>
        <dbReference type="EMBL" id="TCO53576.1"/>
    </source>
</evidence>